<dbReference type="InterPro" id="IPR058548">
    <property type="entry name" value="MlaB-like_STAS"/>
</dbReference>
<dbReference type="Pfam" id="PF13466">
    <property type="entry name" value="STAS_2"/>
    <property type="match status" value="1"/>
</dbReference>
<dbReference type="PROSITE" id="PS50801">
    <property type="entry name" value="STAS"/>
    <property type="match status" value="1"/>
</dbReference>
<protein>
    <recommendedName>
        <fullName evidence="2">Anti-sigma factor antagonist</fullName>
    </recommendedName>
</protein>
<dbReference type="InterPro" id="IPR036513">
    <property type="entry name" value="STAS_dom_sf"/>
</dbReference>
<sequence length="112" mass="12080">MTVIDAVPLSAVPPKVADPALPTTVRLSGHIDIFTSPALRLHLLSVLHTSTSRLILDLSEVTFCDTGGLGVLIGIQRRARARGITLSLTAPRPHMTRLLRSTGLDRRLPMVV</sequence>
<evidence type="ECO:0000256" key="1">
    <source>
        <dbReference type="ARBA" id="ARBA00009013"/>
    </source>
</evidence>
<comment type="similarity">
    <text evidence="1 2">Belongs to the anti-sigma-factor antagonist family.</text>
</comment>
<feature type="domain" description="STAS" evidence="3">
    <location>
        <begin position="25"/>
        <end position="112"/>
    </location>
</feature>
<organism evidence="4 5">
    <name type="scientific">Sphaerisporangium dianthi</name>
    <dbReference type="NCBI Taxonomy" id="1436120"/>
    <lineage>
        <taxon>Bacteria</taxon>
        <taxon>Bacillati</taxon>
        <taxon>Actinomycetota</taxon>
        <taxon>Actinomycetes</taxon>
        <taxon>Streptosporangiales</taxon>
        <taxon>Streptosporangiaceae</taxon>
        <taxon>Sphaerisporangium</taxon>
    </lineage>
</organism>
<evidence type="ECO:0000313" key="4">
    <source>
        <dbReference type="EMBL" id="MFC4534903.1"/>
    </source>
</evidence>
<keyword evidence="5" id="KW-1185">Reference proteome</keyword>
<reference evidence="5" key="1">
    <citation type="journal article" date="2019" name="Int. J. Syst. Evol. Microbiol.">
        <title>The Global Catalogue of Microorganisms (GCM) 10K type strain sequencing project: providing services to taxonomists for standard genome sequencing and annotation.</title>
        <authorList>
            <consortium name="The Broad Institute Genomics Platform"/>
            <consortium name="The Broad Institute Genome Sequencing Center for Infectious Disease"/>
            <person name="Wu L."/>
            <person name="Ma J."/>
        </authorList>
    </citation>
    <scope>NUCLEOTIDE SEQUENCE [LARGE SCALE GENOMIC DNA]</scope>
    <source>
        <strain evidence="5">CGMCC 4.7132</strain>
    </source>
</reference>
<dbReference type="Proteomes" id="UP001596004">
    <property type="component" value="Unassembled WGS sequence"/>
</dbReference>
<evidence type="ECO:0000256" key="2">
    <source>
        <dbReference type="RuleBase" id="RU003749"/>
    </source>
</evidence>
<dbReference type="Gene3D" id="3.30.750.24">
    <property type="entry name" value="STAS domain"/>
    <property type="match status" value="1"/>
</dbReference>
<evidence type="ECO:0000313" key="5">
    <source>
        <dbReference type="Proteomes" id="UP001596004"/>
    </source>
</evidence>
<dbReference type="InterPro" id="IPR003658">
    <property type="entry name" value="Anti-sigma_ant"/>
</dbReference>
<evidence type="ECO:0000259" key="3">
    <source>
        <dbReference type="PROSITE" id="PS50801"/>
    </source>
</evidence>
<gene>
    <name evidence="4" type="ORF">ACFO60_29435</name>
</gene>
<dbReference type="CDD" id="cd07043">
    <property type="entry name" value="STAS_anti-anti-sigma_factors"/>
    <property type="match status" value="1"/>
</dbReference>
<dbReference type="NCBIfam" id="TIGR00377">
    <property type="entry name" value="ant_ant_sig"/>
    <property type="match status" value="1"/>
</dbReference>
<accession>A0ABV9CPJ1</accession>
<dbReference type="RefSeq" id="WP_380846454.1">
    <property type="nucleotide sequence ID" value="NZ_JBHSFP010000026.1"/>
</dbReference>
<dbReference type="PANTHER" id="PTHR33495">
    <property type="entry name" value="ANTI-SIGMA FACTOR ANTAGONIST TM_1081-RELATED-RELATED"/>
    <property type="match status" value="1"/>
</dbReference>
<dbReference type="PANTHER" id="PTHR33495:SF2">
    <property type="entry name" value="ANTI-SIGMA FACTOR ANTAGONIST TM_1081-RELATED"/>
    <property type="match status" value="1"/>
</dbReference>
<dbReference type="SUPFAM" id="SSF52091">
    <property type="entry name" value="SpoIIaa-like"/>
    <property type="match status" value="1"/>
</dbReference>
<name>A0ABV9CPJ1_9ACTN</name>
<proteinExistence type="inferred from homology"/>
<dbReference type="InterPro" id="IPR002645">
    <property type="entry name" value="STAS_dom"/>
</dbReference>
<dbReference type="EMBL" id="JBHSFP010000026">
    <property type="protein sequence ID" value="MFC4534903.1"/>
    <property type="molecule type" value="Genomic_DNA"/>
</dbReference>
<comment type="caution">
    <text evidence="4">The sequence shown here is derived from an EMBL/GenBank/DDBJ whole genome shotgun (WGS) entry which is preliminary data.</text>
</comment>